<dbReference type="Pfam" id="PF12164">
    <property type="entry name" value="SporV_AA"/>
    <property type="match status" value="1"/>
</dbReference>
<evidence type="ECO:0000313" key="4">
    <source>
        <dbReference type="Proteomes" id="UP000239047"/>
    </source>
</evidence>
<keyword evidence="1" id="KW-0472">Membrane</keyword>
<feature type="transmembrane region" description="Helical" evidence="1">
    <location>
        <begin position="144"/>
        <end position="162"/>
    </location>
</feature>
<dbReference type="OrthoDB" id="9782754at2"/>
<sequence length="205" mass="23536">MSQTVYIRLKRKINVLKGHVIMVKDAADISAPGLNVDKLKKTPMLATKKNSSETYLLIDQVDMIDQVKKVLPAAEIDFLGASATLVELREEEKKGSLPLFLFVWSLLFVGAALTIMYFHEDVSMRETQISMVQMMTGKKLEHPLWFQIPYSIGLGLGMILFFNRLFQKKFNEEPSPLDVEVFNYEQSLEDYIVDQERKKLAQNDQ</sequence>
<keyword evidence="4" id="KW-1185">Reference proteome</keyword>
<dbReference type="Gene3D" id="2.60.480.10">
    <property type="entry name" value="eubacterium ventriosum atcc domain"/>
    <property type="match status" value="1"/>
</dbReference>
<feature type="transmembrane region" description="Helical" evidence="1">
    <location>
        <begin position="99"/>
        <end position="118"/>
    </location>
</feature>
<dbReference type="AlphaFoldDB" id="A0A2S5GED6"/>
<dbReference type="EMBL" id="PREZ01000002">
    <property type="protein sequence ID" value="PPA71308.1"/>
    <property type="molecule type" value="Genomic_DNA"/>
</dbReference>
<keyword evidence="1" id="KW-0812">Transmembrane</keyword>
<name>A0A2S5GED6_9BACL</name>
<evidence type="ECO:0000259" key="2">
    <source>
        <dbReference type="Pfam" id="PF12164"/>
    </source>
</evidence>
<feature type="domain" description="Stage V sporulation protein AA" evidence="2">
    <location>
        <begin position="3"/>
        <end position="90"/>
    </location>
</feature>
<protein>
    <submittedName>
        <fullName evidence="3">Stage V sporulation protein AA</fullName>
    </submittedName>
</protein>
<dbReference type="InterPro" id="IPR038548">
    <property type="entry name" value="SporV_AA_N_sf"/>
</dbReference>
<comment type="caution">
    <text evidence="3">The sequence shown here is derived from an EMBL/GenBank/DDBJ whole genome shotgun (WGS) entry which is preliminary data.</text>
</comment>
<accession>A0A2S5GED6</accession>
<keyword evidence="1" id="KW-1133">Transmembrane helix</keyword>
<evidence type="ECO:0000313" key="3">
    <source>
        <dbReference type="EMBL" id="PPA71308.1"/>
    </source>
</evidence>
<organism evidence="3 4">
    <name type="scientific">Jeotgalibacillus proteolyticus</name>
    <dbReference type="NCBI Taxonomy" id="2082395"/>
    <lineage>
        <taxon>Bacteria</taxon>
        <taxon>Bacillati</taxon>
        <taxon>Bacillota</taxon>
        <taxon>Bacilli</taxon>
        <taxon>Bacillales</taxon>
        <taxon>Caryophanaceae</taxon>
        <taxon>Jeotgalibacillus</taxon>
    </lineage>
</organism>
<dbReference type="InterPro" id="IPR021997">
    <property type="entry name" value="SporV_AA"/>
</dbReference>
<gene>
    <name evidence="3" type="ORF">C4B60_04385</name>
</gene>
<dbReference type="RefSeq" id="WP_104056799.1">
    <property type="nucleotide sequence ID" value="NZ_PREZ01000002.1"/>
</dbReference>
<evidence type="ECO:0000256" key="1">
    <source>
        <dbReference type="SAM" id="Phobius"/>
    </source>
</evidence>
<dbReference type="Proteomes" id="UP000239047">
    <property type="component" value="Unassembled WGS sequence"/>
</dbReference>
<proteinExistence type="predicted"/>
<reference evidence="3 4" key="1">
    <citation type="submission" date="2018-02" db="EMBL/GenBank/DDBJ databases">
        <title>Jeotgalibacillus proteolyticum sp. nov. a protease producing bacterium isolated from ocean sediments of Laizhou Bay.</title>
        <authorList>
            <person name="Li Y."/>
        </authorList>
    </citation>
    <scope>NUCLEOTIDE SEQUENCE [LARGE SCALE GENOMIC DNA]</scope>
    <source>
        <strain evidence="3 4">22-7</strain>
    </source>
</reference>